<feature type="transmembrane region" description="Helical" evidence="7">
    <location>
        <begin position="412"/>
        <end position="430"/>
    </location>
</feature>
<sequence length="441" mass="47472">MQSESVLTADLASPSVTPASPLKRSPITWVPTLYFAQGVPFFVVIAIAALLFKDLGIENSVITKWTGALGLAWAVKPLWSPFLEAVPSKKLLVVVFQLVGATTLGLIALALNVPHSVSLVLGILAFTAFASATHDISSDGLYIASLTDKLQAEYAGWQGAFFNAARLFARGGVLVLVGYLEKSMETAHAWSAVFVLLAAVMAALAAYHVWALPDTRAATQVSRKVGDIAKTTVEVVVEFFRKPGIWFAILFIILFRAGEGQIQSVGPLFLKDARAVGGLGLSTDQIGVVYGTWATVAFVGGSIVGGYFTSWLGLRRSMVWLVIAMNLPNLVYWWLSTARPTDMSLIAAGLSIEMFGYGFGFVGIILFIMQVVAKGRFTTAHYALGTGVMQLGFILSGTWSGEIQTWLGYQHFFLWVLACAVPVLVLSFFLPHHEEPVSAAA</sequence>
<accession>A0A9X1YRQ5</accession>
<dbReference type="InterPro" id="IPR011701">
    <property type="entry name" value="MFS"/>
</dbReference>
<evidence type="ECO:0000256" key="1">
    <source>
        <dbReference type="ARBA" id="ARBA00004141"/>
    </source>
</evidence>
<protein>
    <submittedName>
        <fullName evidence="8">MFS transporter</fullName>
    </submittedName>
</protein>
<proteinExistence type="predicted"/>
<evidence type="ECO:0000313" key="9">
    <source>
        <dbReference type="Proteomes" id="UP001139353"/>
    </source>
</evidence>
<feature type="transmembrane region" description="Helical" evidence="7">
    <location>
        <begin position="355"/>
        <end position="373"/>
    </location>
</feature>
<organism evidence="8 9">
    <name type="scientific">Scleromatobacter humisilvae</name>
    <dbReference type="NCBI Taxonomy" id="2897159"/>
    <lineage>
        <taxon>Bacteria</taxon>
        <taxon>Pseudomonadati</taxon>
        <taxon>Pseudomonadota</taxon>
        <taxon>Betaproteobacteria</taxon>
        <taxon>Burkholderiales</taxon>
        <taxon>Sphaerotilaceae</taxon>
        <taxon>Scleromatobacter</taxon>
    </lineage>
</organism>
<dbReference type="PANTHER" id="PTHR12778">
    <property type="entry name" value="SOLUTE CARRIER FAMILY 33 ACETYL-COA TRANSPORTER -RELATED"/>
    <property type="match status" value="1"/>
</dbReference>
<dbReference type="Pfam" id="PF07690">
    <property type="entry name" value="MFS_1"/>
    <property type="match status" value="1"/>
</dbReference>
<gene>
    <name evidence="8" type="ORF">LPC04_17650</name>
</gene>
<keyword evidence="2" id="KW-0813">Transport</keyword>
<comment type="caution">
    <text evidence="8">The sequence shown here is derived from an EMBL/GenBank/DDBJ whole genome shotgun (WGS) entry which is preliminary data.</text>
</comment>
<dbReference type="AlphaFoldDB" id="A0A9X1YRQ5"/>
<feature type="transmembrane region" description="Helical" evidence="7">
    <location>
        <begin position="288"/>
        <end position="310"/>
    </location>
</feature>
<dbReference type="Gene3D" id="1.20.1250.20">
    <property type="entry name" value="MFS general substrate transporter like domains"/>
    <property type="match status" value="2"/>
</dbReference>
<feature type="transmembrane region" description="Helical" evidence="7">
    <location>
        <begin position="189"/>
        <end position="210"/>
    </location>
</feature>
<feature type="region of interest" description="Disordered" evidence="6">
    <location>
        <begin position="1"/>
        <end position="21"/>
    </location>
</feature>
<evidence type="ECO:0000256" key="5">
    <source>
        <dbReference type="ARBA" id="ARBA00023136"/>
    </source>
</evidence>
<evidence type="ECO:0000256" key="4">
    <source>
        <dbReference type="ARBA" id="ARBA00022989"/>
    </source>
</evidence>
<dbReference type="InterPro" id="IPR004752">
    <property type="entry name" value="AmpG_permease/AT-1"/>
</dbReference>
<keyword evidence="4 7" id="KW-1133">Transmembrane helix</keyword>
<reference evidence="8" key="1">
    <citation type="submission" date="2021-11" db="EMBL/GenBank/DDBJ databases">
        <title>BS-T2-15 a new species belonging to the Comamonadaceae family isolated from the soil of a French oak forest.</title>
        <authorList>
            <person name="Mieszkin S."/>
            <person name="Alain K."/>
        </authorList>
    </citation>
    <scope>NUCLEOTIDE SEQUENCE</scope>
    <source>
        <strain evidence="8">BS-T2-15</strain>
    </source>
</reference>
<evidence type="ECO:0000256" key="7">
    <source>
        <dbReference type="SAM" id="Phobius"/>
    </source>
</evidence>
<evidence type="ECO:0000256" key="6">
    <source>
        <dbReference type="SAM" id="MobiDB-lite"/>
    </source>
</evidence>
<evidence type="ECO:0000256" key="3">
    <source>
        <dbReference type="ARBA" id="ARBA00022692"/>
    </source>
</evidence>
<evidence type="ECO:0000256" key="2">
    <source>
        <dbReference type="ARBA" id="ARBA00022448"/>
    </source>
</evidence>
<dbReference type="RefSeq" id="WP_275683575.1">
    <property type="nucleotide sequence ID" value="NZ_JAJLJH010000005.1"/>
</dbReference>
<dbReference type="EMBL" id="JAJLJH010000005">
    <property type="protein sequence ID" value="MCK9687531.1"/>
    <property type="molecule type" value="Genomic_DNA"/>
</dbReference>
<comment type="subcellular location">
    <subcellularLocation>
        <location evidence="1">Membrane</location>
        <topology evidence="1">Multi-pass membrane protein</topology>
    </subcellularLocation>
</comment>
<dbReference type="SUPFAM" id="SSF103473">
    <property type="entry name" value="MFS general substrate transporter"/>
    <property type="match status" value="1"/>
</dbReference>
<dbReference type="InterPro" id="IPR036259">
    <property type="entry name" value="MFS_trans_sf"/>
</dbReference>
<feature type="transmembrane region" description="Helical" evidence="7">
    <location>
        <begin position="91"/>
        <end position="110"/>
    </location>
</feature>
<dbReference type="Proteomes" id="UP001139353">
    <property type="component" value="Unassembled WGS sequence"/>
</dbReference>
<keyword evidence="9" id="KW-1185">Reference proteome</keyword>
<dbReference type="GO" id="GO:0016020">
    <property type="term" value="C:membrane"/>
    <property type="evidence" value="ECO:0007669"/>
    <property type="project" value="UniProtKB-SubCell"/>
</dbReference>
<feature type="transmembrane region" description="Helical" evidence="7">
    <location>
        <begin position="317"/>
        <end position="335"/>
    </location>
</feature>
<keyword evidence="5 7" id="KW-0472">Membrane</keyword>
<dbReference type="PANTHER" id="PTHR12778:SF10">
    <property type="entry name" value="MAJOR FACILITATOR SUPERFAMILY DOMAIN-CONTAINING PROTEIN 3"/>
    <property type="match status" value="1"/>
</dbReference>
<name>A0A9X1YRQ5_9BURK</name>
<feature type="transmembrane region" description="Helical" evidence="7">
    <location>
        <begin position="33"/>
        <end position="52"/>
    </location>
</feature>
<keyword evidence="3 7" id="KW-0812">Transmembrane</keyword>
<evidence type="ECO:0000313" key="8">
    <source>
        <dbReference type="EMBL" id="MCK9687531.1"/>
    </source>
</evidence>
<feature type="transmembrane region" description="Helical" evidence="7">
    <location>
        <begin position="380"/>
        <end position="400"/>
    </location>
</feature>
<dbReference type="GO" id="GO:0022857">
    <property type="term" value="F:transmembrane transporter activity"/>
    <property type="evidence" value="ECO:0007669"/>
    <property type="project" value="InterPro"/>
</dbReference>